<protein>
    <submittedName>
        <fullName evidence="1">Uncharacterized protein</fullName>
    </submittedName>
</protein>
<dbReference type="EMBL" id="UOEU01000162">
    <property type="protein sequence ID" value="VAW31119.1"/>
    <property type="molecule type" value="Genomic_DNA"/>
</dbReference>
<sequence>MMQIEQLQKEINRLSDGEFERLRRWFAEKDWERWDQQVEADIKSGKFAFLMDEALLAKKQETLQESVYYV</sequence>
<reference evidence="1" key="1">
    <citation type="submission" date="2018-06" db="EMBL/GenBank/DDBJ databases">
        <authorList>
            <person name="Zhirakovskaya E."/>
        </authorList>
    </citation>
    <scope>NUCLEOTIDE SEQUENCE</scope>
</reference>
<dbReference type="AlphaFoldDB" id="A0A3B0V2M2"/>
<accession>A0A3B0V2M2</accession>
<evidence type="ECO:0000313" key="1">
    <source>
        <dbReference type="EMBL" id="VAW31119.1"/>
    </source>
</evidence>
<name>A0A3B0V2M2_9ZZZZ</name>
<gene>
    <name evidence="1" type="ORF">MNBD_CHLOROFLEXI01-5170</name>
</gene>
<proteinExistence type="predicted"/>
<organism evidence="1">
    <name type="scientific">hydrothermal vent metagenome</name>
    <dbReference type="NCBI Taxonomy" id="652676"/>
    <lineage>
        <taxon>unclassified sequences</taxon>
        <taxon>metagenomes</taxon>
        <taxon>ecological metagenomes</taxon>
    </lineage>
</organism>